<feature type="transmembrane region" description="Helical" evidence="7">
    <location>
        <begin position="243"/>
        <end position="264"/>
    </location>
</feature>
<evidence type="ECO:0000259" key="8">
    <source>
        <dbReference type="PROSITE" id="PS50928"/>
    </source>
</evidence>
<keyword evidence="2 7" id="KW-0813">Transport</keyword>
<dbReference type="PANTHER" id="PTHR43744">
    <property type="entry name" value="ABC TRANSPORTER PERMEASE PROTEIN MG189-RELATED-RELATED"/>
    <property type="match status" value="1"/>
</dbReference>
<dbReference type="AlphaFoldDB" id="A0A3D8PJF0"/>
<keyword evidence="10" id="KW-1185">Reference proteome</keyword>
<gene>
    <name evidence="9" type="ORF">CWR45_16280</name>
</gene>
<dbReference type="Gene3D" id="1.10.3720.10">
    <property type="entry name" value="MetI-like"/>
    <property type="match status" value="1"/>
</dbReference>
<dbReference type="RefSeq" id="WP_115750912.1">
    <property type="nucleotide sequence ID" value="NZ_PIOD01000025.1"/>
</dbReference>
<dbReference type="PANTHER" id="PTHR43744:SF12">
    <property type="entry name" value="ABC TRANSPORTER PERMEASE PROTEIN MG189-RELATED"/>
    <property type="match status" value="1"/>
</dbReference>
<dbReference type="Pfam" id="PF00528">
    <property type="entry name" value="BPD_transp_1"/>
    <property type="match status" value="1"/>
</dbReference>
<keyword evidence="5 7" id="KW-1133">Transmembrane helix</keyword>
<keyword evidence="4 7" id="KW-0812">Transmembrane</keyword>
<comment type="caution">
    <text evidence="9">The sequence shown here is derived from an EMBL/GenBank/DDBJ whole genome shotgun (WGS) entry which is preliminary data.</text>
</comment>
<dbReference type="CDD" id="cd06261">
    <property type="entry name" value="TM_PBP2"/>
    <property type="match status" value="1"/>
</dbReference>
<dbReference type="EMBL" id="PIOD01000025">
    <property type="protein sequence ID" value="RDW15348.1"/>
    <property type="molecule type" value="Genomic_DNA"/>
</dbReference>
<keyword evidence="6 7" id="KW-0472">Membrane</keyword>
<dbReference type="InterPro" id="IPR035906">
    <property type="entry name" value="MetI-like_sf"/>
</dbReference>
<dbReference type="GO" id="GO:0005886">
    <property type="term" value="C:plasma membrane"/>
    <property type="evidence" value="ECO:0007669"/>
    <property type="project" value="UniProtKB-SubCell"/>
</dbReference>
<dbReference type="PROSITE" id="PS50928">
    <property type="entry name" value="ABC_TM1"/>
    <property type="match status" value="1"/>
</dbReference>
<evidence type="ECO:0000256" key="7">
    <source>
        <dbReference type="RuleBase" id="RU363032"/>
    </source>
</evidence>
<dbReference type="OrthoDB" id="9784933at2"/>
<feature type="domain" description="ABC transmembrane type-1" evidence="8">
    <location>
        <begin position="74"/>
        <end position="264"/>
    </location>
</feature>
<proteinExistence type="inferred from homology"/>
<evidence type="ECO:0000256" key="6">
    <source>
        <dbReference type="ARBA" id="ARBA00023136"/>
    </source>
</evidence>
<evidence type="ECO:0000256" key="1">
    <source>
        <dbReference type="ARBA" id="ARBA00004651"/>
    </source>
</evidence>
<name>A0A3D8PJF0_9BACI</name>
<comment type="similarity">
    <text evidence="7">Belongs to the binding-protein-dependent transport system permease family.</text>
</comment>
<keyword evidence="3" id="KW-1003">Cell membrane</keyword>
<evidence type="ECO:0000313" key="10">
    <source>
        <dbReference type="Proteomes" id="UP000256520"/>
    </source>
</evidence>
<dbReference type="SUPFAM" id="SSF161098">
    <property type="entry name" value="MetI-like"/>
    <property type="match status" value="1"/>
</dbReference>
<protein>
    <submittedName>
        <fullName evidence="9">Sugar ABC transporter permease</fullName>
    </submittedName>
</protein>
<sequence length="279" mass="31608">MKTRRSTKIIIYLFLLLYSITTLFPFLWMVAASFKTSGAIFEIPPKLIPDLLFKEGMWSNYIEVLTEHNFLKYLGNSLFISTVASLGQLLTCSLAAFAFARMEFKGKNIIFAVLIAMMMIPVEVTIIPEFLMFSSINWLNTYLPLIVPSLLVGSFGTFMLREFYQSIPSSLVDAAIMDGAKPFQIYRRIFLPLSKAPLATLFIIAFMNNWNDILRPVLYINSPEKRTVTLGLTEFQSLYSTDWNLLLTASVIAIIPMIIIFIVAQKYIIEGMVNSGIKG</sequence>
<comment type="subcellular location">
    <subcellularLocation>
        <location evidence="1 7">Cell membrane</location>
        <topology evidence="1 7">Multi-pass membrane protein</topology>
    </subcellularLocation>
</comment>
<evidence type="ECO:0000313" key="9">
    <source>
        <dbReference type="EMBL" id="RDW15348.1"/>
    </source>
</evidence>
<dbReference type="Proteomes" id="UP000256520">
    <property type="component" value="Unassembled WGS sequence"/>
</dbReference>
<dbReference type="InterPro" id="IPR000515">
    <property type="entry name" value="MetI-like"/>
</dbReference>
<feature type="transmembrane region" description="Helical" evidence="7">
    <location>
        <begin position="78"/>
        <end position="99"/>
    </location>
</feature>
<accession>A0A3D8PJF0</accession>
<evidence type="ECO:0000256" key="2">
    <source>
        <dbReference type="ARBA" id="ARBA00022448"/>
    </source>
</evidence>
<organism evidence="9 10">
    <name type="scientific">Oceanobacillus chungangensis</name>
    <dbReference type="NCBI Taxonomy" id="1229152"/>
    <lineage>
        <taxon>Bacteria</taxon>
        <taxon>Bacillati</taxon>
        <taxon>Bacillota</taxon>
        <taxon>Bacilli</taxon>
        <taxon>Bacillales</taxon>
        <taxon>Bacillaceae</taxon>
        <taxon>Oceanobacillus</taxon>
    </lineage>
</organism>
<reference evidence="10" key="1">
    <citation type="submission" date="2017-11" db="EMBL/GenBank/DDBJ databases">
        <authorList>
            <person name="Zhu W."/>
        </authorList>
    </citation>
    <scope>NUCLEOTIDE SEQUENCE [LARGE SCALE GENOMIC DNA]</scope>
    <source>
        <strain evidence="10">CAU 1051</strain>
    </source>
</reference>
<feature type="transmembrane region" description="Helical" evidence="7">
    <location>
        <begin position="142"/>
        <end position="160"/>
    </location>
</feature>
<evidence type="ECO:0000256" key="5">
    <source>
        <dbReference type="ARBA" id="ARBA00022989"/>
    </source>
</evidence>
<feature type="transmembrane region" description="Helical" evidence="7">
    <location>
        <begin position="111"/>
        <end position="136"/>
    </location>
</feature>
<feature type="transmembrane region" description="Helical" evidence="7">
    <location>
        <begin position="9"/>
        <end position="31"/>
    </location>
</feature>
<evidence type="ECO:0000256" key="3">
    <source>
        <dbReference type="ARBA" id="ARBA00022475"/>
    </source>
</evidence>
<evidence type="ECO:0000256" key="4">
    <source>
        <dbReference type="ARBA" id="ARBA00022692"/>
    </source>
</evidence>
<feature type="transmembrane region" description="Helical" evidence="7">
    <location>
        <begin position="189"/>
        <end position="207"/>
    </location>
</feature>
<dbReference type="GO" id="GO:0055085">
    <property type="term" value="P:transmembrane transport"/>
    <property type="evidence" value="ECO:0007669"/>
    <property type="project" value="InterPro"/>
</dbReference>